<dbReference type="GeneID" id="8245869"/>
<dbReference type="OrthoDB" id="565618at2759"/>
<name>C1FG66_MICCC</name>
<reference evidence="2 3" key="1">
    <citation type="journal article" date="2009" name="Science">
        <title>Green evolution and dynamic adaptations revealed by genomes of the marine picoeukaryotes Micromonas.</title>
        <authorList>
            <person name="Worden A.Z."/>
            <person name="Lee J.H."/>
            <person name="Mock T."/>
            <person name="Rouze P."/>
            <person name="Simmons M.P."/>
            <person name="Aerts A.L."/>
            <person name="Allen A.E."/>
            <person name="Cuvelier M.L."/>
            <person name="Derelle E."/>
            <person name="Everett M.V."/>
            <person name="Foulon E."/>
            <person name="Grimwood J."/>
            <person name="Gundlach H."/>
            <person name="Henrissat B."/>
            <person name="Napoli C."/>
            <person name="McDonald S.M."/>
            <person name="Parker M.S."/>
            <person name="Rombauts S."/>
            <person name="Salamov A."/>
            <person name="Von Dassow P."/>
            <person name="Badger J.H."/>
            <person name="Coutinho P.M."/>
            <person name="Demir E."/>
            <person name="Dubchak I."/>
            <person name="Gentemann C."/>
            <person name="Eikrem W."/>
            <person name="Gready J.E."/>
            <person name="John U."/>
            <person name="Lanier W."/>
            <person name="Lindquist E.A."/>
            <person name="Lucas S."/>
            <person name="Mayer K.F."/>
            <person name="Moreau H."/>
            <person name="Not F."/>
            <person name="Otillar R."/>
            <person name="Panaud O."/>
            <person name="Pangilinan J."/>
            <person name="Paulsen I."/>
            <person name="Piegu B."/>
            <person name="Poliakov A."/>
            <person name="Robbens S."/>
            <person name="Schmutz J."/>
            <person name="Toulza E."/>
            <person name="Wyss T."/>
            <person name="Zelensky A."/>
            <person name="Zhou K."/>
            <person name="Armbrust E.V."/>
            <person name="Bhattacharya D."/>
            <person name="Goodenough U.W."/>
            <person name="Van de Peer Y."/>
            <person name="Grigoriev I.V."/>
        </authorList>
    </citation>
    <scope>NUCLEOTIDE SEQUENCE [LARGE SCALE GENOMIC DNA]</scope>
    <source>
        <strain evidence="3">RCC299 / NOUM17</strain>
    </source>
</reference>
<dbReference type="Proteomes" id="UP000002009">
    <property type="component" value="Chromosome 8"/>
</dbReference>
<proteinExistence type="predicted"/>
<accession>C1FG66</accession>
<dbReference type="OMA" id="EHAEDFW"/>
<dbReference type="RefSeq" id="XP_002507945.1">
    <property type="nucleotide sequence ID" value="XM_002507899.1"/>
</dbReference>
<organism evidence="2 3">
    <name type="scientific">Micromonas commoda (strain RCC299 / NOUM17 / CCMP2709)</name>
    <name type="common">Picoplanktonic green alga</name>
    <dbReference type="NCBI Taxonomy" id="296587"/>
    <lineage>
        <taxon>Eukaryota</taxon>
        <taxon>Viridiplantae</taxon>
        <taxon>Chlorophyta</taxon>
        <taxon>Mamiellophyceae</taxon>
        <taxon>Mamiellales</taxon>
        <taxon>Mamiellaceae</taxon>
        <taxon>Micromonas</taxon>
    </lineage>
</organism>
<evidence type="ECO:0000313" key="2">
    <source>
        <dbReference type="EMBL" id="ACO69203.1"/>
    </source>
</evidence>
<dbReference type="InParanoid" id="C1FG66"/>
<dbReference type="AlphaFoldDB" id="C1FG66"/>
<dbReference type="EMBL" id="CP001575">
    <property type="protein sequence ID" value="ACO69203.1"/>
    <property type="molecule type" value="Genomic_DNA"/>
</dbReference>
<gene>
    <name evidence="2" type="ORF">MICPUN_60753</name>
</gene>
<protein>
    <submittedName>
        <fullName evidence="2">Uncharacterized protein</fullName>
    </submittedName>
</protein>
<evidence type="ECO:0000256" key="1">
    <source>
        <dbReference type="SAM" id="MobiDB-lite"/>
    </source>
</evidence>
<keyword evidence="3" id="KW-1185">Reference proteome</keyword>
<sequence>MSAVFTGARTAARPGTSGRGLASPARPARFSRTARPAPSPTHASPGEEANDVIVEWDVVVFRDGDGLSVGKVESVRASDGTCVCQPLFQEEETGVWLEATYTRGPETVPLGDVTAILDADFAQRMAPDRVSNPHGEHAEDFWEILAELPDGVRRGE</sequence>
<evidence type="ECO:0000313" key="3">
    <source>
        <dbReference type="Proteomes" id="UP000002009"/>
    </source>
</evidence>
<feature type="region of interest" description="Disordered" evidence="1">
    <location>
        <begin position="1"/>
        <end position="49"/>
    </location>
</feature>
<dbReference type="KEGG" id="mis:MICPUN_60753"/>